<reference evidence="3" key="1">
    <citation type="journal article" date="2020" name="Microorganisms">
        <title>Complete Genome of a Member of a New Bacterial Lineage in the Microgenomates Group Reveals an Unusual Nucleotide Composition Disparity Between Two Strands of DNA and Limited Metabolic Potential.</title>
        <authorList>
            <person name="Kadnikov V.V."/>
            <person name="Mardanov A.V."/>
            <person name="Beletsky A.V."/>
            <person name="Karnachuk O.V."/>
            <person name="Ravin N.V."/>
        </authorList>
    </citation>
    <scope>NUCLEOTIDE SEQUENCE [LARGE SCALE GENOMIC DNA]</scope>
</reference>
<evidence type="ECO:0000313" key="3">
    <source>
        <dbReference type="Proteomes" id="UP000463983"/>
    </source>
</evidence>
<dbReference type="KEGG" id="caqa:MICH65_0211"/>
<dbReference type="EMBL" id="CP047901">
    <property type="protein sequence ID" value="QHO63192.1"/>
    <property type="molecule type" value="Genomic_DNA"/>
</dbReference>
<protein>
    <submittedName>
        <fullName evidence="2">Uncharacterized protein</fullName>
    </submittedName>
</protein>
<feature type="region of interest" description="Disordered" evidence="1">
    <location>
        <begin position="130"/>
        <end position="164"/>
    </location>
</feature>
<dbReference type="Proteomes" id="UP000463983">
    <property type="component" value="Chromosome"/>
</dbReference>
<gene>
    <name evidence="2" type="ORF">MICH65_0211</name>
</gene>
<feature type="compositionally biased region" description="Acidic residues" evidence="1">
    <location>
        <begin position="147"/>
        <end position="160"/>
    </location>
</feature>
<evidence type="ECO:0000313" key="2">
    <source>
        <dbReference type="EMBL" id="QHO63192.1"/>
    </source>
</evidence>
<accession>A0A857NB87</accession>
<feature type="compositionally biased region" description="Gly residues" evidence="1">
    <location>
        <begin position="191"/>
        <end position="221"/>
    </location>
</feature>
<evidence type="ECO:0000256" key="1">
    <source>
        <dbReference type="SAM" id="MobiDB-lite"/>
    </source>
</evidence>
<keyword evidence="3" id="KW-1185">Reference proteome</keyword>
<dbReference type="RefSeq" id="WP_161931585.1">
    <property type="nucleotide sequence ID" value="NZ_CP047901.1"/>
</dbReference>
<dbReference type="AlphaFoldDB" id="A0A857NB87"/>
<name>A0A857NB87_9BACT</name>
<feature type="region of interest" description="Disordered" evidence="1">
    <location>
        <begin position="182"/>
        <end position="250"/>
    </location>
</feature>
<feature type="region of interest" description="Disordered" evidence="1">
    <location>
        <begin position="817"/>
        <end position="842"/>
    </location>
</feature>
<organism evidence="2 3">
    <name type="scientific">Candidatus Chazhemtobacterium aquaticus</name>
    <dbReference type="NCBI Taxonomy" id="2715735"/>
    <lineage>
        <taxon>Bacteria</taxon>
        <taxon>Candidatus Chazhemtobacteraceae</taxon>
        <taxon>Candidatus Chazhemtobacterium</taxon>
    </lineage>
</organism>
<sequence length="842" mass="94637">MSEKAQSDMERERRRQETVVQVLENSGDALRDELKGMFVTEERGGQTVNVINPDRKASDMELRTMIGLGKREGVVRLGVLEQRIGPTPEEIEERQVLRAQVHAGFVREMENINKNGFPVRGDVKERIKASVPESWEEWTPPRSESVNESESDNTGSDDGEEGHRPMTDEEIAQARMNIAVPNQSLDPVSGDSGGGGGGGETEGGGRGGGNRRNNGEGGRGDGVPPPPDGGNGERKEDDDEEPMEEPYWGTPFDCDSCGGHNDGGLRCGSCSEIRKDVRDNPEIMRDIQNFEGEYYAAMDALAEDGDVGLLIDWMAEYRDRGYMNRSVRRNVMREIRRSGRYEEYVGRRDEVRARSAVGRDSGSVESDSGVVELPASREELFVEVRRLVRQRLSNSMDFVDPSELMSGIGVIDLGFARYRVPEVMGAYREVLEAEIGMRVRLHNGMVARKGGDYSTWVENWQELMKKPEWDQVGLRVPDYVVLGRMQEAGGFSVALMDRALQWLYTEVERGGYAPGGELTDASRNEVRRRMIQAFGGGSPGVRDALDLAWDFWQSHEAEAGLWPGHPLYNAVNFRQKFLEKGILPVGEFLKSERESGPGRFWGALDRFLSGAEGEKYERGGGDIPRLMKDGFELMTVSGQNGWNLIREGRLISRLALSEMDRSPYENMVTAAVASKGVWEMVIKIPEVKQQELTTEGMWVGWKIKIEALKAQGVLTPEEADLVKLLYAKSLLWYYSPYNQKANQFNDPGNVRMAFHRALDSGFFALSKKPVPEEYASNEQYEEDMEAYERSVRVMSDFRRYAELVWGKTVLVFGSSRNEGDRKKAKLERQRKFDSRAVPSAGR</sequence>
<proteinExistence type="predicted"/>
<feature type="compositionally biased region" description="Basic and acidic residues" evidence="1">
    <location>
        <begin position="817"/>
        <end position="834"/>
    </location>
</feature>